<dbReference type="SMART" id="SM00530">
    <property type="entry name" value="HTH_XRE"/>
    <property type="match status" value="1"/>
</dbReference>
<reference evidence="3" key="1">
    <citation type="submission" date="2013-04" db="EMBL/GenBank/DDBJ databases">
        <authorList>
            <person name="Dingle K."/>
        </authorList>
    </citation>
    <scope>NUCLEOTIDE SEQUENCE</scope>
    <source>
        <strain evidence="3">Ox1485</strain>
    </source>
</reference>
<dbReference type="GO" id="GO:0003700">
    <property type="term" value="F:DNA-binding transcription factor activity"/>
    <property type="evidence" value="ECO:0007669"/>
    <property type="project" value="TreeGrafter"/>
</dbReference>
<evidence type="ECO:0000256" key="1">
    <source>
        <dbReference type="ARBA" id="ARBA00023125"/>
    </source>
</evidence>
<dbReference type="InterPro" id="IPR050807">
    <property type="entry name" value="TransReg_Diox_bact_type"/>
</dbReference>
<keyword evidence="1" id="KW-0238">DNA-binding</keyword>
<dbReference type="CDD" id="cd00093">
    <property type="entry name" value="HTH_XRE"/>
    <property type="match status" value="1"/>
</dbReference>
<dbReference type="InterPro" id="IPR010982">
    <property type="entry name" value="Lambda_DNA-bd_dom_sf"/>
</dbReference>
<evidence type="ECO:0000313" key="3">
    <source>
        <dbReference type="EMBL" id="CDF47224.1"/>
    </source>
</evidence>
<dbReference type="EMBL" id="HG002395">
    <property type="protein sequence ID" value="CDF47224.1"/>
    <property type="molecule type" value="Genomic_DNA"/>
</dbReference>
<feature type="domain" description="HTH cro/C1-type" evidence="2">
    <location>
        <begin position="15"/>
        <end position="69"/>
    </location>
</feature>
<dbReference type="PATRIC" id="fig|1496.842.peg.3745"/>
<dbReference type="GO" id="GO:0003677">
    <property type="term" value="F:DNA binding"/>
    <property type="evidence" value="ECO:0007669"/>
    <property type="project" value="UniProtKB-KW"/>
</dbReference>
<accession>V5ZEV4</accession>
<dbReference type="GO" id="GO:0005829">
    <property type="term" value="C:cytosol"/>
    <property type="evidence" value="ECO:0007669"/>
    <property type="project" value="TreeGrafter"/>
</dbReference>
<dbReference type="Gene3D" id="1.10.260.40">
    <property type="entry name" value="lambda repressor-like DNA-binding domains"/>
    <property type="match status" value="1"/>
</dbReference>
<dbReference type="SUPFAM" id="SSF47413">
    <property type="entry name" value="lambda repressor-like DNA-binding domains"/>
    <property type="match status" value="1"/>
</dbReference>
<dbReference type="AlphaFoldDB" id="V5ZEV4"/>
<organism evidence="3">
    <name type="scientific">Clostridioides difficile</name>
    <name type="common">Peptoclostridium difficile</name>
    <dbReference type="NCBI Taxonomy" id="1496"/>
    <lineage>
        <taxon>Bacteria</taxon>
        <taxon>Bacillati</taxon>
        <taxon>Bacillota</taxon>
        <taxon>Clostridia</taxon>
        <taxon>Peptostreptococcales</taxon>
        <taxon>Peptostreptococcaceae</taxon>
        <taxon>Clostridioides</taxon>
    </lineage>
</organism>
<gene>
    <name evidence="3" type="primary">HTH Xre</name>
</gene>
<dbReference type="RefSeq" id="WP_021376278.1">
    <property type="nucleotide sequence ID" value="NZ_BIOK01000005.1"/>
</dbReference>
<dbReference type="PANTHER" id="PTHR46797:SF1">
    <property type="entry name" value="METHYLPHOSPHONATE SYNTHASE"/>
    <property type="match status" value="1"/>
</dbReference>
<proteinExistence type="predicted"/>
<name>V5ZEV4_CLODI</name>
<protein>
    <submittedName>
        <fullName evidence="3">Putative transcription regulator</fullName>
    </submittedName>
</protein>
<sequence>MEGYAMKIRHLGNNIQTIRKFRGMKQQELADKIGINMQSLSKIERGLNYPAYETLEKIMEVLDVTPNELLSGEWKYVNRAEKEVCQFLRAEERLNAELKHGHYDNFFDSEEEWLEYELEKLREYITDYINGKSIEASDLYPIKEFIQHLKFQKLLDRYDDLYSMDMFGESIEGHKYKTPYQVVKRINPNSKEDMELLSKLPWVTGNFDFDNEDK</sequence>
<dbReference type="PROSITE" id="PS50943">
    <property type="entry name" value="HTH_CROC1"/>
    <property type="match status" value="1"/>
</dbReference>
<dbReference type="InterPro" id="IPR001387">
    <property type="entry name" value="Cro/C1-type_HTH"/>
</dbReference>
<evidence type="ECO:0000259" key="2">
    <source>
        <dbReference type="PROSITE" id="PS50943"/>
    </source>
</evidence>
<reference evidence="3" key="2">
    <citation type="submission" date="2013-11" db="EMBL/GenBank/DDBJ databases">
        <title>Evolutionary History of the Clostridium difficile Pathogenicity Locus.</title>
        <authorList>
            <person name="Dingle K.E."/>
            <person name="Elliott B."/>
            <person name="Robinson E."/>
            <person name="Griffiths D."/>
            <person name="Eyre D.W."/>
            <person name="Stoesser N."/>
            <person name="Vaughan A."/>
            <person name="Golubchik T."/>
            <person name="Fawley W.N."/>
            <person name="Wilcox M.H."/>
            <person name="Peto T.E."/>
            <person name="Walker A.S."/>
            <person name="Riley T.V."/>
            <person name="Crook D.W."/>
            <person name="Didelot X."/>
        </authorList>
    </citation>
    <scope>NUCLEOTIDE SEQUENCE</scope>
    <source>
        <strain evidence="3">Ox1485</strain>
    </source>
</reference>
<dbReference type="PANTHER" id="PTHR46797">
    <property type="entry name" value="HTH-TYPE TRANSCRIPTIONAL REGULATOR"/>
    <property type="match status" value="1"/>
</dbReference>
<dbReference type="Pfam" id="PF01381">
    <property type="entry name" value="HTH_3"/>
    <property type="match status" value="1"/>
</dbReference>